<gene>
    <name evidence="2" type="ORF">SDC9_104934</name>
</gene>
<dbReference type="EMBL" id="VSSQ01016597">
    <property type="protein sequence ID" value="MPM58105.1"/>
    <property type="molecule type" value="Genomic_DNA"/>
</dbReference>
<feature type="region of interest" description="Disordered" evidence="1">
    <location>
        <begin position="13"/>
        <end position="56"/>
    </location>
</feature>
<protein>
    <submittedName>
        <fullName evidence="2">Uncharacterized protein</fullName>
    </submittedName>
</protein>
<accession>A0A645AXY3</accession>
<name>A0A645AXY3_9ZZZZ</name>
<comment type="caution">
    <text evidence="2">The sequence shown here is derived from an EMBL/GenBank/DDBJ whole genome shotgun (WGS) entry which is preliminary data.</text>
</comment>
<evidence type="ECO:0000313" key="2">
    <source>
        <dbReference type="EMBL" id="MPM58105.1"/>
    </source>
</evidence>
<dbReference type="AlphaFoldDB" id="A0A645AXY3"/>
<organism evidence="2">
    <name type="scientific">bioreactor metagenome</name>
    <dbReference type="NCBI Taxonomy" id="1076179"/>
    <lineage>
        <taxon>unclassified sequences</taxon>
        <taxon>metagenomes</taxon>
        <taxon>ecological metagenomes</taxon>
    </lineage>
</organism>
<feature type="compositionally biased region" description="Basic and acidic residues" evidence="1">
    <location>
        <begin position="28"/>
        <end position="38"/>
    </location>
</feature>
<reference evidence="2" key="1">
    <citation type="submission" date="2019-08" db="EMBL/GenBank/DDBJ databases">
        <authorList>
            <person name="Kucharzyk K."/>
            <person name="Murdoch R.W."/>
            <person name="Higgins S."/>
            <person name="Loffler F."/>
        </authorList>
    </citation>
    <scope>NUCLEOTIDE SEQUENCE</scope>
</reference>
<feature type="compositionally biased region" description="Low complexity" evidence="1">
    <location>
        <begin position="45"/>
        <end position="56"/>
    </location>
</feature>
<evidence type="ECO:0000256" key="1">
    <source>
        <dbReference type="SAM" id="MobiDB-lite"/>
    </source>
</evidence>
<proteinExistence type="predicted"/>
<feature type="compositionally biased region" description="Low complexity" evidence="1">
    <location>
        <begin position="72"/>
        <end position="83"/>
    </location>
</feature>
<sequence>MPDDVELVWRLDRAAETPARNGAQGSARHPEAPHGKSLDRRRRPFAGADAPDGADFVGDLRGRADLARATAAAAAGAAPAGSGDDFRPDRFLLRGQGGHRQTARGSHAQAGALLPDCDAAQ</sequence>
<feature type="region of interest" description="Disordered" evidence="1">
    <location>
        <begin position="72"/>
        <end position="121"/>
    </location>
</feature>